<organism evidence="2 3">
    <name type="scientific">Emiliania huxleyi (strain CCMP1516)</name>
    <dbReference type="NCBI Taxonomy" id="280463"/>
    <lineage>
        <taxon>Eukaryota</taxon>
        <taxon>Haptista</taxon>
        <taxon>Haptophyta</taxon>
        <taxon>Prymnesiophyceae</taxon>
        <taxon>Isochrysidales</taxon>
        <taxon>Noelaerhabdaceae</taxon>
        <taxon>Emiliania</taxon>
    </lineage>
</organism>
<dbReference type="AlphaFoldDB" id="A0A0D3KML3"/>
<accession>A0A0D3KML3</accession>
<evidence type="ECO:0000313" key="3">
    <source>
        <dbReference type="Proteomes" id="UP000013827"/>
    </source>
</evidence>
<reference evidence="3" key="1">
    <citation type="journal article" date="2013" name="Nature">
        <title>Pan genome of the phytoplankton Emiliania underpins its global distribution.</title>
        <authorList>
            <person name="Read B.A."/>
            <person name="Kegel J."/>
            <person name="Klute M.J."/>
            <person name="Kuo A."/>
            <person name="Lefebvre S.C."/>
            <person name="Maumus F."/>
            <person name="Mayer C."/>
            <person name="Miller J."/>
            <person name="Monier A."/>
            <person name="Salamov A."/>
            <person name="Young J."/>
            <person name="Aguilar M."/>
            <person name="Claverie J.M."/>
            <person name="Frickenhaus S."/>
            <person name="Gonzalez K."/>
            <person name="Herman E.K."/>
            <person name="Lin Y.C."/>
            <person name="Napier J."/>
            <person name="Ogata H."/>
            <person name="Sarno A.F."/>
            <person name="Shmutz J."/>
            <person name="Schroeder D."/>
            <person name="de Vargas C."/>
            <person name="Verret F."/>
            <person name="von Dassow P."/>
            <person name="Valentin K."/>
            <person name="Van de Peer Y."/>
            <person name="Wheeler G."/>
            <person name="Dacks J.B."/>
            <person name="Delwiche C.F."/>
            <person name="Dyhrman S.T."/>
            <person name="Glockner G."/>
            <person name="John U."/>
            <person name="Richards T."/>
            <person name="Worden A.Z."/>
            <person name="Zhang X."/>
            <person name="Grigoriev I.V."/>
            <person name="Allen A.E."/>
            <person name="Bidle K."/>
            <person name="Borodovsky M."/>
            <person name="Bowler C."/>
            <person name="Brownlee C."/>
            <person name="Cock J.M."/>
            <person name="Elias M."/>
            <person name="Gladyshev V.N."/>
            <person name="Groth M."/>
            <person name="Guda C."/>
            <person name="Hadaegh A."/>
            <person name="Iglesias-Rodriguez M.D."/>
            <person name="Jenkins J."/>
            <person name="Jones B.M."/>
            <person name="Lawson T."/>
            <person name="Leese F."/>
            <person name="Lindquist E."/>
            <person name="Lobanov A."/>
            <person name="Lomsadze A."/>
            <person name="Malik S.B."/>
            <person name="Marsh M.E."/>
            <person name="Mackinder L."/>
            <person name="Mock T."/>
            <person name="Mueller-Roeber B."/>
            <person name="Pagarete A."/>
            <person name="Parker M."/>
            <person name="Probert I."/>
            <person name="Quesneville H."/>
            <person name="Raines C."/>
            <person name="Rensing S.A."/>
            <person name="Riano-Pachon D.M."/>
            <person name="Richier S."/>
            <person name="Rokitta S."/>
            <person name="Shiraiwa Y."/>
            <person name="Soanes D.M."/>
            <person name="van der Giezen M."/>
            <person name="Wahlund T.M."/>
            <person name="Williams B."/>
            <person name="Wilson W."/>
            <person name="Wolfe G."/>
            <person name="Wurch L.L."/>
        </authorList>
    </citation>
    <scope>NUCLEOTIDE SEQUENCE</scope>
</reference>
<feature type="compositionally biased region" description="Low complexity" evidence="1">
    <location>
        <begin position="231"/>
        <end position="248"/>
    </location>
</feature>
<dbReference type="RefSeq" id="XP_005768103.1">
    <property type="nucleotide sequence ID" value="XM_005768046.1"/>
</dbReference>
<dbReference type="Proteomes" id="UP000013827">
    <property type="component" value="Unassembled WGS sequence"/>
</dbReference>
<name>A0A0D3KML3_EMIH1</name>
<dbReference type="RefSeq" id="XP_005789427.1">
    <property type="nucleotide sequence ID" value="XM_005789370.1"/>
</dbReference>
<dbReference type="EnsemblProtists" id="EOD15674">
    <property type="protein sequence ID" value="EOD15674"/>
    <property type="gene ID" value="EMIHUDRAFT_451667"/>
</dbReference>
<dbReference type="HOGENOM" id="CLU_1051441_0_0_1"/>
<dbReference type="GeneID" id="17282267"/>
<dbReference type="PaxDb" id="2903-EOD15674"/>
<feature type="region of interest" description="Disordered" evidence="1">
    <location>
        <begin position="231"/>
        <end position="265"/>
    </location>
</feature>
<feature type="compositionally biased region" description="Basic residues" evidence="1">
    <location>
        <begin position="254"/>
        <end position="265"/>
    </location>
</feature>
<proteinExistence type="predicted"/>
<dbReference type="KEGG" id="ehx:EMIHUDRAFT_454981"/>
<reference evidence="2" key="2">
    <citation type="submission" date="2024-10" db="UniProtKB">
        <authorList>
            <consortium name="EnsemblProtists"/>
        </authorList>
    </citation>
    <scope>IDENTIFICATION</scope>
</reference>
<dbReference type="KEGG" id="ehx:EMIHUDRAFT_451667"/>
<evidence type="ECO:0000313" key="2">
    <source>
        <dbReference type="EnsemblProtists" id="EOD36998"/>
    </source>
</evidence>
<dbReference type="EnsemblProtists" id="EOD36998">
    <property type="protein sequence ID" value="EOD36998"/>
    <property type="gene ID" value="EMIHUDRAFT_454981"/>
</dbReference>
<protein>
    <submittedName>
        <fullName evidence="2">Uncharacterized protein</fullName>
    </submittedName>
</protein>
<keyword evidence="3" id="KW-1185">Reference proteome</keyword>
<evidence type="ECO:0000256" key="1">
    <source>
        <dbReference type="SAM" id="MobiDB-lite"/>
    </source>
</evidence>
<dbReference type="GeneID" id="17261826"/>
<sequence length="265" mass="27201">MVLWPVVDLRTKSLSPLIKGEAAGESDDEVLRRLGLGSCLVCWLSEAELASPPSAARVALLRSAGCAVGPFRLDEAAKAREWLHAGALYALLTPDPATPPAELCAAVRQAAKDAALPAERLLVVLSPAAETTSEQLLLALESLAAKTGSGCRECERPHTVGAAAGVLLLLPDAAADAALLKRVSASLAATDRLLVVVSGASLSPSLARLAELHALNLGLAAPASLGPLPRRAERVAAPTPAAAPVPSASGGGRRTLRRRLRAEKS</sequence>